<dbReference type="Proteomes" id="UP000605144">
    <property type="component" value="Unassembled WGS sequence"/>
</dbReference>
<name>A0A832YNS0_9EURY</name>
<dbReference type="AlphaFoldDB" id="A0A832YNS0"/>
<sequence>MEFELWIRIIKESIDKRNIEPWNINIAEIADEYIKTLKELKKFDIRLSADVVLVGGILLRMKSQLLYNECEIAFKDEESETFYEGEAYEVEEYLEDSEDNYNSSLNEGHKVNRDLENKDSKSIKNKKIKKQITFNDLVNTLKSELKKIKKSKGSKRIKREILLYDVMEEMEEEYDVSELMEHLISEVKREKIFIFQKKFSDKKNIIKYFLPSLYLANEGKIEIFQRDLFQEVVLKYRE</sequence>
<dbReference type="PANTHER" id="PTHR33969">
    <property type="entry name" value="SEGREGATION AND CONDENSATION PROTEIN A"/>
    <property type="match status" value="1"/>
</dbReference>
<reference evidence="1" key="1">
    <citation type="journal article" date="2020" name="ISME J.">
        <title>Gammaproteobacteria mediating utilization of methyl-, sulfur- and petroleum organic compounds in deep ocean hydrothermal plumes.</title>
        <authorList>
            <person name="Zhou Z."/>
            <person name="Liu Y."/>
            <person name="Pan J."/>
            <person name="Cron B.R."/>
            <person name="Toner B.M."/>
            <person name="Anantharaman K."/>
            <person name="Breier J.A."/>
            <person name="Dick G.J."/>
            <person name="Li M."/>
        </authorList>
    </citation>
    <scope>NUCLEOTIDE SEQUENCE</scope>
    <source>
        <strain evidence="1">SZUA-1385</strain>
    </source>
</reference>
<dbReference type="Gene3D" id="6.10.250.2410">
    <property type="match status" value="1"/>
</dbReference>
<dbReference type="EMBL" id="DQSV01000093">
    <property type="protein sequence ID" value="HIP17597.1"/>
    <property type="molecule type" value="Genomic_DNA"/>
</dbReference>
<accession>A0A832YNS0</accession>
<organism evidence="1 2">
    <name type="scientific">Methanothermococcus okinawensis</name>
    <dbReference type="NCBI Taxonomy" id="155863"/>
    <lineage>
        <taxon>Archaea</taxon>
        <taxon>Methanobacteriati</taxon>
        <taxon>Methanobacteriota</taxon>
        <taxon>Methanomada group</taxon>
        <taxon>Methanococci</taxon>
        <taxon>Methanococcales</taxon>
        <taxon>Methanococcaceae</taxon>
        <taxon>Methanothermococcus</taxon>
    </lineage>
</organism>
<dbReference type="PANTHER" id="PTHR33969:SF2">
    <property type="entry name" value="SEGREGATION AND CONDENSATION PROTEIN A"/>
    <property type="match status" value="1"/>
</dbReference>
<dbReference type="InterPro" id="IPR003768">
    <property type="entry name" value="ScpA"/>
</dbReference>
<dbReference type="InterPro" id="IPR023093">
    <property type="entry name" value="ScpA-like_C"/>
</dbReference>
<evidence type="ECO:0000313" key="1">
    <source>
        <dbReference type="EMBL" id="HIP17597.1"/>
    </source>
</evidence>
<gene>
    <name evidence="1" type="ORF">EYG76_04815</name>
</gene>
<proteinExistence type="predicted"/>
<protein>
    <submittedName>
        <fullName evidence="1">Segregation/condensation protein A</fullName>
    </submittedName>
</protein>
<dbReference type="Pfam" id="PF02616">
    <property type="entry name" value="SMC_ScpA"/>
    <property type="match status" value="1"/>
</dbReference>
<comment type="caution">
    <text evidence="1">The sequence shown here is derived from an EMBL/GenBank/DDBJ whole genome shotgun (WGS) entry which is preliminary data.</text>
</comment>
<dbReference type="Gene3D" id="1.10.10.580">
    <property type="entry name" value="Structural maintenance of chromosome 1. Chain E"/>
    <property type="match status" value="1"/>
</dbReference>
<evidence type="ECO:0000313" key="2">
    <source>
        <dbReference type="Proteomes" id="UP000605144"/>
    </source>
</evidence>